<dbReference type="OrthoDB" id="1850764at2759"/>
<evidence type="ECO:0000256" key="1">
    <source>
        <dbReference type="ARBA" id="ARBA00022574"/>
    </source>
</evidence>
<dbReference type="EMBL" id="UYYB01135878">
    <property type="protein sequence ID" value="VDM85067.1"/>
    <property type="molecule type" value="Genomic_DNA"/>
</dbReference>
<proteinExistence type="predicted"/>
<name>A0A3P7K9I6_STRVU</name>
<sequence length="90" mass="9475">MLNLLEEDCPSGSRAATFRHIFGQSTARGEWFDWGAGHGSCLVANPKFIAVALEGGAGGQILVSCCVCSERCSLGLLLAQTTSTFVLLIL</sequence>
<accession>A0A3P7K9I6</accession>
<evidence type="ECO:0000313" key="4">
    <source>
        <dbReference type="EMBL" id="VDM85067.1"/>
    </source>
</evidence>
<evidence type="ECO:0000256" key="2">
    <source>
        <dbReference type="ARBA" id="ARBA00022737"/>
    </source>
</evidence>
<dbReference type="Proteomes" id="UP000270094">
    <property type="component" value="Unassembled WGS sequence"/>
</dbReference>
<dbReference type="AlphaFoldDB" id="A0A3P7K9I6"/>
<dbReference type="InterPro" id="IPR015048">
    <property type="entry name" value="DUF1899"/>
</dbReference>
<keyword evidence="1" id="KW-0853">WD repeat</keyword>
<evidence type="ECO:0000259" key="3">
    <source>
        <dbReference type="Pfam" id="PF08953"/>
    </source>
</evidence>
<organism evidence="4 5">
    <name type="scientific">Strongylus vulgaris</name>
    <name type="common">Blood worm</name>
    <dbReference type="NCBI Taxonomy" id="40348"/>
    <lineage>
        <taxon>Eukaryota</taxon>
        <taxon>Metazoa</taxon>
        <taxon>Ecdysozoa</taxon>
        <taxon>Nematoda</taxon>
        <taxon>Chromadorea</taxon>
        <taxon>Rhabditida</taxon>
        <taxon>Rhabditina</taxon>
        <taxon>Rhabditomorpha</taxon>
        <taxon>Strongyloidea</taxon>
        <taxon>Strongylidae</taxon>
        <taxon>Strongylus</taxon>
    </lineage>
</organism>
<dbReference type="Pfam" id="PF08953">
    <property type="entry name" value="DUF1899"/>
    <property type="match status" value="1"/>
</dbReference>
<feature type="domain" description="DUF1899" evidence="3">
    <location>
        <begin position="13"/>
        <end position="63"/>
    </location>
</feature>
<keyword evidence="5" id="KW-1185">Reference proteome</keyword>
<keyword evidence="2" id="KW-0677">Repeat</keyword>
<protein>
    <recommendedName>
        <fullName evidence="3">DUF1899 domain-containing protein</fullName>
    </recommendedName>
</protein>
<evidence type="ECO:0000313" key="5">
    <source>
        <dbReference type="Proteomes" id="UP000270094"/>
    </source>
</evidence>
<gene>
    <name evidence="4" type="ORF">SVUK_LOCUS20065</name>
</gene>
<reference evidence="4 5" key="1">
    <citation type="submission" date="2018-11" db="EMBL/GenBank/DDBJ databases">
        <authorList>
            <consortium name="Pathogen Informatics"/>
        </authorList>
    </citation>
    <scope>NUCLEOTIDE SEQUENCE [LARGE SCALE GENOMIC DNA]</scope>
</reference>